<reference evidence="2" key="1">
    <citation type="submission" date="2020-01" db="EMBL/GenBank/DDBJ databases">
        <authorList>
            <person name="Meier V. D."/>
            <person name="Meier V D."/>
        </authorList>
    </citation>
    <scope>NUCLEOTIDE SEQUENCE</scope>
    <source>
        <strain evidence="2">HLG_WM_MAG_03</strain>
    </source>
</reference>
<dbReference type="AlphaFoldDB" id="A0A6S6S8Z9"/>
<feature type="chain" id="PRO_5028280908" description="DUF4124 domain-containing protein" evidence="1">
    <location>
        <begin position="20"/>
        <end position="57"/>
    </location>
</feature>
<name>A0A6S6S8Z9_9BACT</name>
<gene>
    <name evidence="2" type="ORF">HELGO_WM31140</name>
</gene>
<evidence type="ECO:0000256" key="1">
    <source>
        <dbReference type="SAM" id="SignalP"/>
    </source>
</evidence>
<accession>A0A6S6S8Z9</accession>
<feature type="signal peptide" evidence="1">
    <location>
        <begin position="1"/>
        <end position="19"/>
    </location>
</feature>
<organism evidence="2">
    <name type="scientific">uncultured Sulfurovum sp</name>
    <dbReference type="NCBI Taxonomy" id="269237"/>
    <lineage>
        <taxon>Bacteria</taxon>
        <taxon>Pseudomonadati</taxon>
        <taxon>Campylobacterota</taxon>
        <taxon>Epsilonproteobacteria</taxon>
        <taxon>Campylobacterales</taxon>
        <taxon>Sulfurovaceae</taxon>
        <taxon>Sulfurovum</taxon>
        <taxon>environmental samples</taxon>
    </lineage>
</organism>
<sequence length="57" mass="5931">MKFLGVVLLLVSLLVNVQAGKVTWDDGRPSISGTAGEGCIESGFGTEEKNATKSDCT</sequence>
<evidence type="ECO:0000313" key="2">
    <source>
        <dbReference type="EMBL" id="CAA6799557.1"/>
    </source>
</evidence>
<proteinExistence type="predicted"/>
<protein>
    <recommendedName>
        <fullName evidence="3">DUF4124 domain-containing protein</fullName>
    </recommendedName>
</protein>
<keyword evidence="1" id="KW-0732">Signal</keyword>
<dbReference type="EMBL" id="CACVAR010000050">
    <property type="protein sequence ID" value="CAA6799557.1"/>
    <property type="molecule type" value="Genomic_DNA"/>
</dbReference>
<evidence type="ECO:0008006" key="3">
    <source>
        <dbReference type="Google" id="ProtNLM"/>
    </source>
</evidence>